<dbReference type="EMBL" id="CP048222">
    <property type="protein sequence ID" value="QHT65287.1"/>
    <property type="molecule type" value="Genomic_DNA"/>
</dbReference>
<protein>
    <submittedName>
        <fullName evidence="1">Uncharacterized protein</fullName>
    </submittedName>
</protein>
<dbReference type="KEGG" id="rhoz:GXP67_00665"/>
<keyword evidence="2" id="KW-1185">Reference proteome</keyword>
<organism evidence="1 2">
    <name type="scientific">Rhodocytophaga rosea</name>
    <dbReference type="NCBI Taxonomy" id="2704465"/>
    <lineage>
        <taxon>Bacteria</taxon>
        <taxon>Pseudomonadati</taxon>
        <taxon>Bacteroidota</taxon>
        <taxon>Cytophagia</taxon>
        <taxon>Cytophagales</taxon>
        <taxon>Rhodocytophagaceae</taxon>
        <taxon>Rhodocytophaga</taxon>
    </lineage>
</organism>
<name>A0A6C0GBL3_9BACT</name>
<gene>
    <name evidence="1" type="ORF">GXP67_00665</name>
</gene>
<dbReference type="RefSeq" id="WP_162441374.1">
    <property type="nucleotide sequence ID" value="NZ_CP048222.1"/>
</dbReference>
<dbReference type="Proteomes" id="UP000480178">
    <property type="component" value="Chromosome"/>
</dbReference>
<reference evidence="1 2" key="1">
    <citation type="submission" date="2020-01" db="EMBL/GenBank/DDBJ databases">
        <authorList>
            <person name="Kim M.K."/>
        </authorList>
    </citation>
    <scope>NUCLEOTIDE SEQUENCE [LARGE SCALE GENOMIC DNA]</scope>
    <source>
        <strain evidence="1 2">172606-1</strain>
    </source>
</reference>
<accession>A0A6C0GBL3</accession>
<evidence type="ECO:0000313" key="2">
    <source>
        <dbReference type="Proteomes" id="UP000480178"/>
    </source>
</evidence>
<dbReference type="AlphaFoldDB" id="A0A6C0GBL3"/>
<evidence type="ECO:0000313" key="1">
    <source>
        <dbReference type="EMBL" id="QHT65287.1"/>
    </source>
</evidence>
<sequence>MDVATIHVRLSFHLSNLLTMGYKMNDKKIEKETATHIDLPAIRPYINKVRVRATPGIMSEKLTMFSFTNIRTIVRWLIDIIKKPPG</sequence>
<proteinExistence type="predicted"/>